<proteinExistence type="predicted"/>
<gene>
    <name evidence="2" type="ORF">V6N12_007478</name>
</gene>
<keyword evidence="1" id="KW-1133">Transmembrane helix</keyword>
<keyword evidence="1" id="KW-0812">Transmembrane</keyword>
<protein>
    <submittedName>
        <fullName evidence="2">Uncharacterized protein</fullName>
    </submittedName>
</protein>
<evidence type="ECO:0000256" key="1">
    <source>
        <dbReference type="SAM" id="Phobius"/>
    </source>
</evidence>
<comment type="caution">
    <text evidence="2">The sequence shown here is derived from an EMBL/GenBank/DDBJ whole genome shotgun (WGS) entry which is preliminary data.</text>
</comment>
<accession>A0ABR2F1X7</accession>
<dbReference type="EMBL" id="JBBPBM010000009">
    <property type="protein sequence ID" value="KAK8568945.1"/>
    <property type="molecule type" value="Genomic_DNA"/>
</dbReference>
<evidence type="ECO:0000313" key="3">
    <source>
        <dbReference type="Proteomes" id="UP001472677"/>
    </source>
</evidence>
<evidence type="ECO:0000313" key="2">
    <source>
        <dbReference type="EMBL" id="KAK8568945.1"/>
    </source>
</evidence>
<keyword evidence="3" id="KW-1185">Reference proteome</keyword>
<keyword evidence="1" id="KW-0472">Membrane</keyword>
<name>A0ABR2F1X7_9ROSI</name>
<organism evidence="2 3">
    <name type="scientific">Hibiscus sabdariffa</name>
    <name type="common">roselle</name>
    <dbReference type="NCBI Taxonomy" id="183260"/>
    <lineage>
        <taxon>Eukaryota</taxon>
        <taxon>Viridiplantae</taxon>
        <taxon>Streptophyta</taxon>
        <taxon>Embryophyta</taxon>
        <taxon>Tracheophyta</taxon>
        <taxon>Spermatophyta</taxon>
        <taxon>Magnoliopsida</taxon>
        <taxon>eudicotyledons</taxon>
        <taxon>Gunneridae</taxon>
        <taxon>Pentapetalae</taxon>
        <taxon>rosids</taxon>
        <taxon>malvids</taxon>
        <taxon>Malvales</taxon>
        <taxon>Malvaceae</taxon>
        <taxon>Malvoideae</taxon>
        <taxon>Hibiscus</taxon>
    </lineage>
</organism>
<reference evidence="2 3" key="1">
    <citation type="journal article" date="2024" name="G3 (Bethesda)">
        <title>Genome assembly of Hibiscus sabdariffa L. provides insights into metabolisms of medicinal natural products.</title>
        <authorList>
            <person name="Kim T."/>
        </authorList>
    </citation>
    <scope>NUCLEOTIDE SEQUENCE [LARGE SCALE GENOMIC DNA]</scope>
    <source>
        <strain evidence="2">TK-2024</strain>
        <tissue evidence="2">Old leaves</tissue>
    </source>
</reference>
<sequence length="143" mass="16524">MLLTMPFGWIHVVFVGFVSFWVMIIDYGFDVVHYFDYLHKVDRNLEEGLKICCFIVMETGDEEGRVFQSLATSSAFLRPSLSIGHFYLCLPEVQNCKVVYLHQNVVTCGNLEIVFSPMSGLKKPFIPFLYLGKYLAAKRMCFR</sequence>
<dbReference type="Proteomes" id="UP001472677">
    <property type="component" value="Unassembled WGS sequence"/>
</dbReference>
<feature type="transmembrane region" description="Helical" evidence="1">
    <location>
        <begin position="6"/>
        <end position="29"/>
    </location>
</feature>